<dbReference type="AlphaFoldDB" id="A0A176K175"/>
<dbReference type="Proteomes" id="UP000077339">
    <property type="component" value="Unassembled WGS sequence"/>
</dbReference>
<accession>A0A176K175</accession>
<keyword evidence="2" id="KW-1185">Reference proteome</keyword>
<sequence>MNREEILKILRLVYDHKINPEDGYNLIKEIVEEAEPEYRTKGKKLSILVLDKFTGEKKANIVIPANLASFASRFLKNKNIRANGVDLDIDLDEMVKEVMKTSDPIEIDTEDVKVIIRMIS</sequence>
<dbReference type="RefSeq" id="WP_068347418.1">
    <property type="nucleotide sequence ID" value="NZ_JFHK01000008.1"/>
</dbReference>
<organism evidence="1 2">
    <name type="scientific">Kosmotoga arenicorallina S304</name>
    <dbReference type="NCBI Taxonomy" id="1453497"/>
    <lineage>
        <taxon>Bacteria</taxon>
        <taxon>Thermotogati</taxon>
        <taxon>Thermotogota</taxon>
        <taxon>Thermotogae</taxon>
        <taxon>Kosmotogales</taxon>
        <taxon>Kosmotogaceae</taxon>
        <taxon>Kosmotoga</taxon>
    </lineage>
</organism>
<evidence type="ECO:0000313" key="2">
    <source>
        <dbReference type="Proteomes" id="UP000077339"/>
    </source>
</evidence>
<comment type="caution">
    <text evidence="1">The sequence shown here is derived from an EMBL/GenBank/DDBJ whole genome shotgun (WGS) entry which is preliminary data.</text>
</comment>
<evidence type="ECO:0000313" key="1">
    <source>
        <dbReference type="EMBL" id="OAA30623.1"/>
    </source>
</evidence>
<dbReference type="EMBL" id="JFHK01000008">
    <property type="protein sequence ID" value="OAA30623.1"/>
    <property type="molecule type" value="Genomic_DNA"/>
</dbReference>
<reference evidence="1 2" key="1">
    <citation type="submission" date="2014-02" db="EMBL/GenBank/DDBJ databases">
        <title>Kosmotoga genome sequencing.</title>
        <authorList>
            <person name="Pollo S.M."/>
            <person name="Charchuk R."/>
            <person name="Nesbo C.L."/>
        </authorList>
    </citation>
    <scope>NUCLEOTIDE SEQUENCE [LARGE SCALE GENOMIC DNA]</scope>
    <source>
        <strain evidence="1 2">S304</strain>
    </source>
</reference>
<dbReference type="OrthoDB" id="46110at2"/>
<protein>
    <submittedName>
        <fullName evidence="1">Uncharacterized protein</fullName>
    </submittedName>
</protein>
<name>A0A176K175_9BACT</name>
<dbReference type="STRING" id="1453497.AT15_10085"/>
<gene>
    <name evidence="1" type="ORF">AT15_10085</name>
</gene>
<dbReference type="PATRIC" id="fig|1453497.3.peg.1998"/>
<proteinExistence type="predicted"/>